<dbReference type="PRINTS" id="PR00599">
    <property type="entry name" value="MAPEPTIDASE"/>
</dbReference>
<reference evidence="4" key="1">
    <citation type="submission" date="2021-01" db="EMBL/GenBank/DDBJ databases">
        <authorList>
            <person name="Corre E."/>
            <person name="Pelletier E."/>
            <person name="Niang G."/>
            <person name="Scheremetjew M."/>
            <person name="Finn R."/>
            <person name="Kale V."/>
            <person name="Holt S."/>
            <person name="Cochrane G."/>
            <person name="Meng A."/>
            <person name="Brown T."/>
            <person name="Cohen L."/>
        </authorList>
    </citation>
    <scope>NUCLEOTIDE SEQUENCE</scope>
    <source>
        <strain evidence="4">DIVA3 518/3/11/1/6</strain>
    </source>
</reference>
<name>A0A7S4I4G2_9EUKA</name>
<feature type="domain" description="Peptidase M24" evidence="3">
    <location>
        <begin position="23"/>
        <end position="228"/>
    </location>
</feature>
<organism evidence="4">
    <name type="scientific">Vannella robusta</name>
    <dbReference type="NCBI Taxonomy" id="1487602"/>
    <lineage>
        <taxon>Eukaryota</taxon>
        <taxon>Amoebozoa</taxon>
        <taxon>Discosea</taxon>
        <taxon>Flabellinia</taxon>
        <taxon>Vannellidae</taxon>
        <taxon>Vannella</taxon>
    </lineage>
</organism>
<sequence length="384" mass="41952">MADGYMSDEEEITTIASPPVVDKYKSAATVANAALAHVASLCQPGASVVAICQAGDEFIANETTKVFSKKKFLRGVAFPTCISVNNTACNFSPLAGDDVIIAEGDVVKIDLGAHFDGYASQVGHTIVATANPQEPIVGKKADVICAAHFAGECALRLCRPGNKASDVTKAIKDVSEVFQCNPIAGFHSFQVGRYEVEGEKSIPNAVDEDDKKTEDFTFEENEVYVIDILMSTGEGTVKPGETKTTVYRKTDQMYQLKLNASRYVIGEVNKRFNKFPFTLRALDPKKGRLGIVECLKNNLVEDYPVVYEREGEIVAQFKFTVLLLPNSIQKLNAYNLPYVQSQYNITDPALTSILSMSLKRTSNAKKKKKNKKKQAAAESMDTTA</sequence>
<dbReference type="InterPro" id="IPR036005">
    <property type="entry name" value="Creatinase/aminopeptidase-like"/>
</dbReference>
<dbReference type="InterPro" id="IPR004545">
    <property type="entry name" value="PA2G4"/>
</dbReference>
<dbReference type="AlphaFoldDB" id="A0A7S4I4G2"/>
<dbReference type="InterPro" id="IPR047113">
    <property type="entry name" value="PA2G4/ARX1"/>
</dbReference>
<dbReference type="PANTHER" id="PTHR10804">
    <property type="entry name" value="PROTEASE FAMILY M24 METHIONYL AMINOPEPTIDASE, AMINOPEPTIDASE P"/>
    <property type="match status" value="1"/>
</dbReference>
<dbReference type="FunFam" id="1.10.10.10:FF:000029">
    <property type="entry name" value="Proliferation-associated 2G4, a"/>
    <property type="match status" value="1"/>
</dbReference>
<gene>
    <name evidence="4" type="ORF">VSP0166_LOCUS8076</name>
</gene>
<dbReference type="InterPro" id="IPR000994">
    <property type="entry name" value="Pept_M24"/>
</dbReference>
<protein>
    <recommendedName>
        <fullName evidence="3">Peptidase M24 domain-containing protein</fullName>
    </recommendedName>
</protein>
<dbReference type="Gene3D" id="3.90.230.10">
    <property type="entry name" value="Creatinase/methionine aminopeptidase superfamily"/>
    <property type="match status" value="1"/>
</dbReference>
<dbReference type="NCBIfam" id="TIGR00495">
    <property type="entry name" value="crvDNA_42K"/>
    <property type="match status" value="1"/>
</dbReference>
<dbReference type="SUPFAM" id="SSF55920">
    <property type="entry name" value="Creatinase/aminopeptidase"/>
    <property type="match status" value="1"/>
</dbReference>
<comment type="similarity">
    <text evidence="1">Belongs to the peptidase M24 family.</text>
</comment>
<evidence type="ECO:0000256" key="2">
    <source>
        <dbReference type="SAM" id="MobiDB-lite"/>
    </source>
</evidence>
<evidence type="ECO:0000256" key="1">
    <source>
        <dbReference type="ARBA" id="ARBA00007319"/>
    </source>
</evidence>
<accession>A0A7S4I4G2</accession>
<dbReference type="Gene3D" id="1.10.10.10">
    <property type="entry name" value="Winged helix-like DNA-binding domain superfamily/Winged helix DNA-binding domain"/>
    <property type="match status" value="1"/>
</dbReference>
<evidence type="ECO:0000313" key="4">
    <source>
        <dbReference type="EMBL" id="CAE2218319.1"/>
    </source>
</evidence>
<dbReference type="InterPro" id="IPR036390">
    <property type="entry name" value="WH_DNA-bd_sf"/>
</dbReference>
<dbReference type="InterPro" id="IPR036388">
    <property type="entry name" value="WH-like_DNA-bd_sf"/>
</dbReference>
<dbReference type="Pfam" id="PF00557">
    <property type="entry name" value="Peptidase_M24"/>
    <property type="match status" value="1"/>
</dbReference>
<feature type="compositionally biased region" description="Basic residues" evidence="2">
    <location>
        <begin position="362"/>
        <end position="374"/>
    </location>
</feature>
<feature type="region of interest" description="Disordered" evidence="2">
    <location>
        <begin position="361"/>
        <end position="384"/>
    </location>
</feature>
<dbReference type="CDD" id="cd01089">
    <property type="entry name" value="PA2G4-like"/>
    <property type="match status" value="1"/>
</dbReference>
<dbReference type="SUPFAM" id="SSF46785">
    <property type="entry name" value="Winged helix' DNA-binding domain"/>
    <property type="match status" value="1"/>
</dbReference>
<dbReference type="InterPro" id="IPR001714">
    <property type="entry name" value="Pept_M24_MAP"/>
</dbReference>
<dbReference type="EMBL" id="HBKP01011496">
    <property type="protein sequence ID" value="CAE2218319.1"/>
    <property type="molecule type" value="Transcribed_RNA"/>
</dbReference>
<proteinExistence type="inferred from homology"/>
<dbReference type="PANTHER" id="PTHR10804:SF11">
    <property type="entry name" value="PROLIFERATION-ASSOCIATED PROTEIN 2G4"/>
    <property type="match status" value="1"/>
</dbReference>
<evidence type="ECO:0000259" key="3">
    <source>
        <dbReference type="Pfam" id="PF00557"/>
    </source>
</evidence>